<dbReference type="Proteomes" id="UP000836841">
    <property type="component" value="Chromosome 3"/>
</dbReference>
<reference evidence="2 3" key="1">
    <citation type="submission" date="2022-03" db="EMBL/GenBank/DDBJ databases">
        <authorList>
            <person name="Nunn A."/>
            <person name="Chopra R."/>
            <person name="Nunn A."/>
            <person name="Contreras Garrido A."/>
        </authorList>
    </citation>
    <scope>NUCLEOTIDE SEQUENCE [LARGE SCALE GENOMIC DNA]</scope>
</reference>
<gene>
    <name evidence="2" type="ORF">TAV2_LOCUS10772</name>
</gene>
<feature type="region of interest" description="Disordered" evidence="1">
    <location>
        <begin position="101"/>
        <end position="207"/>
    </location>
</feature>
<feature type="compositionally biased region" description="Acidic residues" evidence="1">
    <location>
        <begin position="110"/>
        <end position="142"/>
    </location>
</feature>
<organism evidence="2 3">
    <name type="scientific">Thlaspi arvense</name>
    <name type="common">Field penny-cress</name>
    <dbReference type="NCBI Taxonomy" id="13288"/>
    <lineage>
        <taxon>Eukaryota</taxon>
        <taxon>Viridiplantae</taxon>
        <taxon>Streptophyta</taxon>
        <taxon>Embryophyta</taxon>
        <taxon>Tracheophyta</taxon>
        <taxon>Spermatophyta</taxon>
        <taxon>Magnoliopsida</taxon>
        <taxon>eudicotyledons</taxon>
        <taxon>Gunneridae</taxon>
        <taxon>Pentapetalae</taxon>
        <taxon>rosids</taxon>
        <taxon>malvids</taxon>
        <taxon>Brassicales</taxon>
        <taxon>Brassicaceae</taxon>
        <taxon>Thlaspideae</taxon>
        <taxon>Thlaspi</taxon>
    </lineage>
</organism>
<keyword evidence="3" id="KW-1185">Reference proteome</keyword>
<evidence type="ECO:0000313" key="3">
    <source>
        <dbReference type="Proteomes" id="UP000836841"/>
    </source>
</evidence>
<accession>A0AAU9RW12</accession>
<dbReference type="AlphaFoldDB" id="A0AAU9RW12"/>
<dbReference type="EMBL" id="OU466859">
    <property type="protein sequence ID" value="CAH2052448.1"/>
    <property type="molecule type" value="Genomic_DNA"/>
</dbReference>
<protein>
    <submittedName>
        <fullName evidence="2">Uncharacterized protein</fullName>
    </submittedName>
</protein>
<evidence type="ECO:0000313" key="2">
    <source>
        <dbReference type="EMBL" id="CAH2052448.1"/>
    </source>
</evidence>
<evidence type="ECO:0000256" key="1">
    <source>
        <dbReference type="SAM" id="MobiDB-lite"/>
    </source>
</evidence>
<name>A0AAU9RW12_THLAR</name>
<proteinExistence type="predicted"/>
<sequence>MGDDVMLKLRIQFGGTMKKENESYNYVEKLGTLNVNWKQSEITWERFEDFLKNKCHISTPIMFIWYKEAGEEMKSIDYAIDNEDLLCLAGKKLSDRNWHEDDTAAGYEGGQEDEEDRDENKDSDDDDIDRPKEDEEPEESEDEINKKENVSENQCDGVADNQGDVAENQGDISVEEYEDGEGGAPVLNTVDEGDEVVVDAGDRRSDA</sequence>